<comment type="caution">
    <text evidence="2">The sequence shown here is derived from an EMBL/GenBank/DDBJ whole genome shotgun (WGS) entry which is preliminary data.</text>
</comment>
<sequence length="113" mass="11728">MPSGLQPSFPQSSSARLLMDRTAGLSSALHQLASSSASYRSALEGLSTANDKGIETTPATSTASDATQNGAWGSYKFDSLAALQTAIDHAQRASTKGQSKFGSVFKNQSLKDA</sequence>
<feature type="region of interest" description="Disordered" evidence="1">
    <location>
        <begin position="50"/>
        <end position="70"/>
    </location>
</feature>
<feature type="compositionally biased region" description="Low complexity" evidence="1">
    <location>
        <begin position="56"/>
        <end position="67"/>
    </location>
</feature>
<accession>A0A833SRQ3</accession>
<reference evidence="2" key="1">
    <citation type="submission" date="2020-04" db="EMBL/GenBank/DDBJ databases">
        <title>Hybrid Assembly of Korean Phytophthora infestans isolates.</title>
        <authorList>
            <person name="Prokchorchik M."/>
            <person name="Lee Y."/>
            <person name="Seo J."/>
            <person name="Cho J.-H."/>
            <person name="Park Y.-E."/>
            <person name="Jang D.-C."/>
            <person name="Im J.-S."/>
            <person name="Choi J.-G."/>
            <person name="Park H.-J."/>
            <person name="Lee G.-B."/>
            <person name="Lee Y.-G."/>
            <person name="Hong S.-Y."/>
            <person name="Cho K."/>
            <person name="Sohn K.H."/>
        </authorList>
    </citation>
    <scope>NUCLEOTIDE SEQUENCE</scope>
    <source>
        <strain evidence="2">KR_1_A1</strain>
    </source>
</reference>
<evidence type="ECO:0000313" key="3">
    <source>
        <dbReference type="Proteomes" id="UP000602510"/>
    </source>
</evidence>
<proteinExistence type="predicted"/>
<evidence type="ECO:0000313" key="2">
    <source>
        <dbReference type="EMBL" id="KAF4032185.1"/>
    </source>
</evidence>
<dbReference type="AlphaFoldDB" id="A0A833SRQ3"/>
<name>A0A833SRQ3_PHYIN</name>
<organism evidence="2 3">
    <name type="scientific">Phytophthora infestans</name>
    <name type="common">Potato late blight agent</name>
    <name type="synonym">Botrytis infestans</name>
    <dbReference type="NCBI Taxonomy" id="4787"/>
    <lineage>
        <taxon>Eukaryota</taxon>
        <taxon>Sar</taxon>
        <taxon>Stramenopiles</taxon>
        <taxon>Oomycota</taxon>
        <taxon>Peronosporomycetes</taxon>
        <taxon>Peronosporales</taxon>
        <taxon>Peronosporaceae</taxon>
        <taxon>Phytophthora</taxon>
    </lineage>
</organism>
<evidence type="ECO:0000256" key="1">
    <source>
        <dbReference type="SAM" id="MobiDB-lite"/>
    </source>
</evidence>
<dbReference type="EMBL" id="WSZM01000505">
    <property type="protein sequence ID" value="KAF4032185.1"/>
    <property type="molecule type" value="Genomic_DNA"/>
</dbReference>
<gene>
    <name evidence="2" type="ORF">GN244_ATG15954</name>
</gene>
<dbReference type="Proteomes" id="UP000602510">
    <property type="component" value="Unassembled WGS sequence"/>
</dbReference>
<keyword evidence="3" id="KW-1185">Reference proteome</keyword>
<protein>
    <submittedName>
        <fullName evidence="2">Uncharacterized protein</fullName>
    </submittedName>
</protein>